<evidence type="ECO:0000313" key="3">
    <source>
        <dbReference type="Proteomes" id="UP001445335"/>
    </source>
</evidence>
<gene>
    <name evidence="2" type="ORF">WJX81_008354</name>
</gene>
<feature type="compositionally biased region" description="Acidic residues" evidence="1">
    <location>
        <begin position="192"/>
        <end position="205"/>
    </location>
</feature>
<feature type="region of interest" description="Disordered" evidence="1">
    <location>
        <begin position="178"/>
        <end position="329"/>
    </location>
</feature>
<proteinExistence type="predicted"/>
<name>A0AAW1S4B1_9CHLO</name>
<evidence type="ECO:0000256" key="1">
    <source>
        <dbReference type="SAM" id="MobiDB-lite"/>
    </source>
</evidence>
<feature type="compositionally biased region" description="Low complexity" evidence="1">
    <location>
        <begin position="281"/>
        <end position="313"/>
    </location>
</feature>
<feature type="compositionally biased region" description="Basic residues" evidence="1">
    <location>
        <begin position="320"/>
        <end position="329"/>
    </location>
</feature>
<organism evidence="2 3">
    <name type="scientific">Elliptochloris bilobata</name>
    <dbReference type="NCBI Taxonomy" id="381761"/>
    <lineage>
        <taxon>Eukaryota</taxon>
        <taxon>Viridiplantae</taxon>
        <taxon>Chlorophyta</taxon>
        <taxon>core chlorophytes</taxon>
        <taxon>Trebouxiophyceae</taxon>
        <taxon>Trebouxiophyceae incertae sedis</taxon>
        <taxon>Elliptochloris clade</taxon>
        <taxon>Elliptochloris</taxon>
    </lineage>
</organism>
<comment type="caution">
    <text evidence="2">The sequence shown here is derived from an EMBL/GenBank/DDBJ whole genome shotgun (WGS) entry which is preliminary data.</text>
</comment>
<dbReference type="AlphaFoldDB" id="A0AAW1S4B1"/>
<protein>
    <submittedName>
        <fullName evidence="2">Uncharacterized protein</fullName>
    </submittedName>
</protein>
<feature type="compositionally biased region" description="Low complexity" evidence="1">
    <location>
        <begin position="234"/>
        <end position="250"/>
    </location>
</feature>
<dbReference type="SUPFAM" id="SSF58022">
    <property type="entry name" value="XRCC4, C-terminal oligomerization domain"/>
    <property type="match status" value="1"/>
</dbReference>
<sequence length="329" mass="35144">MKTTYGFAFNYGSKEFTLICTLEDPGVQPRFTLAVTNGSSSWTANSIDGRPTERGGRWEDTVCEALQGKGAYVFRLLDEPPTLFIDRAGQRDSVNLQPSQRPVSTAEAYAFQHSLSLTHTIARQQDALAEKERQASVTDRELVAVKAQLTQYVEGQAKHDKELTATLKELLNSKKKQLQQMADKLRDVQQVPDEDEEEPRTDDDPGCGSERGSQQKPESAQRGMLSASTVRSESAGGSAVASAAGAADGAGELDPGAIQSAATQDLQEQHIADEDMPDVFALPRSAAAAASAEAGASGEADALAAEATAPAEGLPDRPRALAKRRKRAA</sequence>
<reference evidence="2 3" key="1">
    <citation type="journal article" date="2024" name="Nat. Commun.">
        <title>Phylogenomics reveals the evolutionary origins of lichenization in chlorophyte algae.</title>
        <authorList>
            <person name="Puginier C."/>
            <person name="Libourel C."/>
            <person name="Otte J."/>
            <person name="Skaloud P."/>
            <person name="Haon M."/>
            <person name="Grisel S."/>
            <person name="Petersen M."/>
            <person name="Berrin J.G."/>
            <person name="Delaux P.M."/>
            <person name="Dal Grande F."/>
            <person name="Keller J."/>
        </authorList>
    </citation>
    <scope>NUCLEOTIDE SEQUENCE [LARGE SCALE GENOMIC DNA]</scope>
    <source>
        <strain evidence="2 3">SAG 245.80</strain>
    </source>
</reference>
<evidence type="ECO:0000313" key="2">
    <source>
        <dbReference type="EMBL" id="KAK9841058.1"/>
    </source>
</evidence>
<accession>A0AAW1S4B1</accession>
<keyword evidence="3" id="KW-1185">Reference proteome</keyword>
<dbReference type="EMBL" id="JALJOU010000011">
    <property type="protein sequence ID" value="KAK9841058.1"/>
    <property type="molecule type" value="Genomic_DNA"/>
</dbReference>
<dbReference type="Proteomes" id="UP001445335">
    <property type="component" value="Unassembled WGS sequence"/>
</dbReference>